<dbReference type="SUPFAM" id="SSF51430">
    <property type="entry name" value="NAD(P)-linked oxidoreductase"/>
    <property type="match status" value="1"/>
</dbReference>
<keyword evidence="4" id="KW-1185">Reference proteome</keyword>
<dbReference type="EMBL" id="VSTH01000073">
    <property type="protein sequence ID" value="TYO64492.1"/>
    <property type="molecule type" value="Genomic_DNA"/>
</dbReference>
<dbReference type="Pfam" id="PF00248">
    <property type="entry name" value="Aldo_ket_red"/>
    <property type="match status" value="1"/>
</dbReference>
<evidence type="ECO:0000259" key="2">
    <source>
        <dbReference type="Pfam" id="PF00248"/>
    </source>
</evidence>
<dbReference type="InterPro" id="IPR050791">
    <property type="entry name" value="Aldo-Keto_reductase"/>
</dbReference>
<sequence>MNEASCSPKRVGLGCMALTGIYGHIAGDVAVEIIRQALDMGVTHFDTAELYGPFVNEELLADALGSHRARVEVATKFGYQFEAGKIAGLDSRPQSIRSAVEGSLRRLRRDYIDVLYQHRPDPNVAAEEVVGTMSDLVKEGKVLGLGLSATDTDTVQRASAVHRISFVQNEYSLIQREPEKGLLTYLNDQSIEFVCYSPLGRGILGRIPDVKTKRSSTDYRAKDPRFESGRLAEISRALDPLWDLAAAHSVAPAAVALAWLLAKSPTIRVIPGATSIEQLKTNVGGAKIVLSSEEMTALDKLNKT</sequence>
<dbReference type="GO" id="GO:0005737">
    <property type="term" value="C:cytoplasm"/>
    <property type="evidence" value="ECO:0007669"/>
    <property type="project" value="TreeGrafter"/>
</dbReference>
<proteinExistence type="predicted"/>
<evidence type="ECO:0000313" key="3">
    <source>
        <dbReference type="EMBL" id="TYO64492.1"/>
    </source>
</evidence>
<dbReference type="Gene3D" id="3.20.20.100">
    <property type="entry name" value="NADP-dependent oxidoreductase domain"/>
    <property type="match status" value="1"/>
</dbReference>
<evidence type="ECO:0000313" key="4">
    <source>
        <dbReference type="Proteomes" id="UP000324797"/>
    </source>
</evidence>
<dbReference type="PRINTS" id="PR00069">
    <property type="entry name" value="ALDKETRDTASE"/>
</dbReference>
<dbReference type="PANTHER" id="PTHR43625">
    <property type="entry name" value="AFLATOXIN B1 ALDEHYDE REDUCTASE"/>
    <property type="match status" value="1"/>
</dbReference>
<evidence type="ECO:0000256" key="1">
    <source>
        <dbReference type="ARBA" id="ARBA00023002"/>
    </source>
</evidence>
<protein>
    <submittedName>
        <fullName evidence="3">Aldo/keto reductase</fullName>
    </submittedName>
</protein>
<gene>
    <name evidence="3" type="ORF">FXV83_21720</name>
</gene>
<dbReference type="RefSeq" id="WP_148741426.1">
    <property type="nucleotide sequence ID" value="NZ_VSTH01000073.1"/>
</dbReference>
<dbReference type="InterPro" id="IPR020471">
    <property type="entry name" value="AKR"/>
</dbReference>
<comment type="caution">
    <text evidence="3">The sequence shown here is derived from an EMBL/GenBank/DDBJ whole genome shotgun (WGS) entry which is preliminary data.</text>
</comment>
<dbReference type="AlphaFoldDB" id="A0A5S4YKP9"/>
<name>A0A5S4YKP9_9BRAD</name>
<accession>A0A5S4YKP9</accession>
<dbReference type="InterPro" id="IPR036812">
    <property type="entry name" value="NAD(P)_OxRdtase_dom_sf"/>
</dbReference>
<organism evidence="3 4">
    <name type="scientific">Bradyrhizobium hipponense</name>
    <dbReference type="NCBI Taxonomy" id="2605638"/>
    <lineage>
        <taxon>Bacteria</taxon>
        <taxon>Pseudomonadati</taxon>
        <taxon>Pseudomonadota</taxon>
        <taxon>Alphaproteobacteria</taxon>
        <taxon>Hyphomicrobiales</taxon>
        <taxon>Nitrobacteraceae</taxon>
        <taxon>Bradyrhizobium</taxon>
    </lineage>
</organism>
<dbReference type="GO" id="GO:0016491">
    <property type="term" value="F:oxidoreductase activity"/>
    <property type="evidence" value="ECO:0007669"/>
    <property type="project" value="UniProtKB-KW"/>
</dbReference>
<reference evidence="3 4" key="1">
    <citation type="submission" date="2019-08" db="EMBL/GenBank/DDBJ databases">
        <title>Bradyrhizobium hipponensis sp. nov., a rhizobium isolated from a Lupinus angustifolius root nodule in Tunisia.</title>
        <authorList>
            <person name="Off K."/>
            <person name="Rejili M."/>
            <person name="Mars M."/>
            <person name="Brachmann A."/>
            <person name="Marin M."/>
        </authorList>
    </citation>
    <scope>NUCLEOTIDE SEQUENCE [LARGE SCALE GENOMIC DNA]</scope>
    <source>
        <strain evidence="4">aSej3</strain>
    </source>
</reference>
<dbReference type="InterPro" id="IPR023210">
    <property type="entry name" value="NADP_OxRdtase_dom"/>
</dbReference>
<feature type="domain" description="NADP-dependent oxidoreductase" evidence="2">
    <location>
        <begin position="11"/>
        <end position="302"/>
    </location>
</feature>
<dbReference type="Proteomes" id="UP000324797">
    <property type="component" value="Unassembled WGS sequence"/>
</dbReference>
<keyword evidence="1" id="KW-0560">Oxidoreductase</keyword>
<dbReference type="PANTHER" id="PTHR43625:SF40">
    <property type="entry name" value="ALDO-KETO REDUCTASE YAKC [NADP(+)]"/>
    <property type="match status" value="1"/>
</dbReference>